<dbReference type="SUPFAM" id="SSF55785">
    <property type="entry name" value="PYP-like sensor domain (PAS domain)"/>
    <property type="match status" value="3"/>
</dbReference>
<evidence type="ECO:0000259" key="9">
    <source>
        <dbReference type="PROSITE" id="PS50887"/>
    </source>
</evidence>
<dbReference type="Gene3D" id="3.30.450.20">
    <property type="entry name" value="PAS domain"/>
    <property type="match status" value="4"/>
</dbReference>
<dbReference type="InterPro" id="IPR000160">
    <property type="entry name" value="GGDEF_dom"/>
</dbReference>
<evidence type="ECO:0000256" key="1">
    <source>
        <dbReference type="ARBA" id="ARBA00004651"/>
    </source>
</evidence>
<dbReference type="PANTHER" id="PTHR44757">
    <property type="entry name" value="DIGUANYLATE CYCLASE DGCP"/>
    <property type="match status" value="1"/>
</dbReference>
<keyword evidence="2" id="KW-1003">Cell membrane</keyword>
<sequence length="887" mass="96267">MKRTRLNLPTRAALLTTSLVLVLVGATAAWQYRQLSKGYTGLLGQQLHGLAQAAAADLDYKLAMYLATLSREARRGDAATFSEPGRRAPFLANSGLRPMFDGIALIDVAGNILLAEPSPVVKEVSVADRDYFRRARDSGLATVSQPLSARTSGKSAVLMAVPVKDADGRVLGVLGGGLNLHRPNMLGNLAAARLSGEGYYIVDSGGESPVYVVHPDPARVLQPVQGKDAGSEWRQPGDLESSAKIAATGWNVHVVLPARTAYAPLAKARRALLLQMLLLAAVTGTLVWAGTLWLVRPLGSLHSVIRHLRRNPDAPVSLDVRANDEYGDLAREFDALMTELRTQRSEKAALTDAAPVGLFRCDERGHMVDVNDAYLAIHGIERAQAADGWLGCVRPAQREETWRQWLARVASNEPFQLKRWIRRPDGSSVLVSLQMQPIVAAGRVVGQVGTLIDITERTLAEQALRTQTAIFEMTTDYVVQLDKHGRLSYMNPAARLRTGVAQDAPVTHFTMADFMPPATLLRLRETIVPTAVSRGVWVGESDICGAHPADVFPVSHMVIAHRDKAGKIERFSGIMRDISEAKATEVALFESEARLRTIADALPMRVAFIDTSQRYRFVNRAYEGAFGIPREAIVGRTVKELFGSRFHSIEAHVVRALQGEPVTFQSELVSDGGYACFESNYIPQRGIDGSVLTGFHAVSTDVTRQKQEEKRLLQLAHEDPLTGLANRAGFNRRLEETLAAAPGGGRVAALMFLDLDRFKQVNDQFGHGTGDALLREVADRLVQALRARDFVARVGGDEFTVIVGQVADAQTAARIAAKIVDALSRPYMLSGCRVDVSASVGVAFHVAGSAATATQLMLAADEMLYQAKGAGRNDYRLAEFPAECATA</sequence>
<feature type="domain" description="HAMP" evidence="8">
    <location>
        <begin position="292"/>
        <end position="345"/>
    </location>
</feature>
<keyword evidence="3" id="KW-0812">Transmembrane</keyword>
<comment type="caution">
    <text evidence="10">The sequence shown here is derived from an EMBL/GenBank/DDBJ whole genome shotgun (WGS) entry which is preliminary data.</text>
</comment>
<dbReference type="Proteomes" id="UP001169027">
    <property type="component" value="Unassembled WGS sequence"/>
</dbReference>
<dbReference type="Pfam" id="PF00990">
    <property type="entry name" value="GGDEF"/>
    <property type="match status" value="1"/>
</dbReference>
<dbReference type="SMART" id="SM00304">
    <property type="entry name" value="HAMP"/>
    <property type="match status" value="1"/>
</dbReference>
<evidence type="ECO:0000259" key="6">
    <source>
        <dbReference type="PROSITE" id="PS50112"/>
    </source>
</evidence>
<dbReference type="SUPFAM" id="SSF55073">
    <property type="entry name" value="Nucleotide cyclase"/>
    <property type="match status" value="1"/>
</dbReference>
<keyword evidence="11" id="KW-1185">Reference proteome</keyword>
<feature type="domain" description="PAS" evidence="6">
    <location>
        <begin position="591"/>
        <end position="642"/>
    </location>
</feature>
<keyword evidence="10" id="KW-0548">Nucleotidyltransferase</keyword>
<gene>
    <name evidence="10" type="ORF">Q2T77_35380</name>
</gene>
<dbReference type="Pfam" id="PF13426">
    <property type="entry name" value="PAS_9"/>
    <property type="match status" value="1"/>
</dbReference>
<dbReference type="InterPro" id="IPR035965">
    <property type="entry name" value="PAS-like_dom_sf"/>
</dbReference>
<dbReference type="SMART" id="SM00091">
    <property type="entry name" value="PAS"/>
    <property type="match status" value="3"/>
</dbReference>
<dbReference type="InterPro" id="IPR013656">
    <property type="entry name" value="PAS_4"/>
</dbReference>
<dbReference type="InterPro" id="IPR029787">
    <property type="entry name" value="Nucleotide_cyclase"/>
</dbReference>
<feature type="domain" description="PAC" evidence="7">
    <location>
        <begin position="411"/>
        <end position="466"/>
    </location>
</feature>
<dbReference type="CDD" id="cd06225">
    <property type="entry name" value="HAMP"/>
    <property type="match status" value="1"/>
</dbReference>
<dbReference type="PANTHER" id="PTHR44757:SF2">
    <property type="entry name" value="BIOFILM ARCHITECTURE MAINTENANCE PROTEIN MBAA"/>
    <property type="match status" value="1"/>
</dbReference>
<comment type="subcellular location">
    <subcellularLocation>
        <location evidence="1">Cell membrane</location>
        <topology evidence="1">Multi-pass membrane protein</topology>
    </subcellularLocation>
</comment>
<dbReference type="PROSITE" id="PS50887">
    <property type="entry name" value="GGDEF"/>
    <property type="match status" value="1"/>
</dbReference>
<name>A0ABT8SF38_9BURK</name>
<dbReference type="InterPro" id="IPR000700">
    <property type="entry name" value="PAS-assoc_C"/>
</dbReference>
<dbReference type="CDD" id="cd12914">
    <property type="entry name" value="PDC1_DGC_like"/>
    <property type="match status" value="1"/>
</dbReference>
<accession>A0ABT8SF38</accession>
<evidence type="ECO:0000256" key="5">
    <source>
        <dbReference type="ARBA" id="ARBA00023136"/>
    </source>
</evidence>
<dbReference type="NCBIfam" id="TIGR00229">
    <property type="entry name" value="sensory_box"/>
    <property type="match status" value="3"/>
</dbReference>
<dbReference type="Pfam" id="PF08448">
    <property type="entry name" value="PAS_4"/>
    <property type="match status" value="1"/>
</dbReference>
<evidence type="ECO:0000256" key="3">
    <source>
        <dbReference type="ARBA" id="ARBA00022692"/>
    </source>
</evidence>
<dbReference type="CDD" id="cd00130">
    <property type="entry name" value="PAS"/>
    <property type="match status" value="1"/>
</dbReference>
<dbReference type="InterPro" id="IPR043128">
    <property type="entry name" value="Rev_trsase/Diguanyl_cyclase"/>
</dbReference>
<organism evidence="10 11">
    <name type="scientific">Variovorax ginsengisoli</name>
    <dbReference type="NCBI Taxonomy" id="363844"/>
    <lineage>
        <taxon>Bacteria</taxon>
        <taxon>Pseudomonadati</taxon>
        <taxon>Pseudomonadota</taxon>
        <taxon>Betaproteobacteria</taxon>
        <taxon>Burkholderiales</taxon>
        <taxon>Comamonadaceae</taxon>
        <taxon>Variovorax</taxon>
    </lineage>
</organism>
<dbReference type="Pfam" id="PF00672">
    <property type="entry name" value="HAMP"/>
    <property type="match status" value="1"/>
</dbReference>
<dbReference type="Gene3D" id="3.30.70.270">
    <property type="match status" value="1"/>
</dbReference>
<evidence type="ECO:0000259" key="8">
    <source>
        <dbReference type="PROSITE" id="PS50885"/>
    </source>
</evidence>
<dbReference type="PROSITE" id="PS50885">
    <property type="entry name" value="HAMP"/>
    <property type="match status" value="1"/>
</dbReference>
<dbReference type="EMBL" id="JAUKVY010000043">
    <property type="protein sequence ID" value="MDO1537535.1"/>
    <property type="molecule type" value="Genomic_DNA"/>
</dbReference>
<protein>
    <submittedName>
        <fullName evidence="10">Diguanylate cyclase</fullName>
        <ecNumber evidence="10">2.7.7.65</ecNumber>
    </submittedName>
</protein>
<feature type="domain" description="GGDEF" evidence="9">
    <location>
        <begin position="746"/>
        <end position="880"/>
    </location>
</feature>
<keyword evidence="10" id="KW-0808">Transferase</keyword>
<evidence type="ECO:0000313" key="10">
    <source>
        <dbReference type="EMBL" id="MDO1537535.1"/>
    </source>
</evidence>
<evidence type="ECO:0000256" key="2">
    <source>
        <dbReference type="ARBA" id="ARBA00022475"/>
    </source>
</evidence>
<keyword evidence="5" id="KW-0472">Membrane</keyword>
<proteinExistence type="predicted"/>
<dbReference type="SMART" id="SM00267">
    <property type="entry name" value="GGDEF"/>
    <property type="match status" value="1"/>
</dbReference>
<dbReference type="Gene3D" id="6.10.340.10">
    <property type="match status" value="1"/>
</dbReference>
<dbReference type="InterPro" id="IPR052155">
    <property type="entry name" value="Biofilm_reg_signaling"/>
</dbReference>
<keyword evidence="4" id="KW-1133">Transmembrane helix</keyword>
<evidence type="ECO:0000256" key="4">
    <source>
        <dbReference type="ARBA" id="ARBA00022989"/>
    </source>
</evidence>
<dbReference type="PROSITE" id="PS50113">
    <property type="entry name" value="PAC"/>
    <property type="match status" value="1"/>
</dbReference>
<dbReference type="RefSeq" id="WP_301815984.1">
    <property type="nucleotide sequence ID" value="NZ_JAUJZH010000043.1"/>
</dbReference>
<dbReference type="EC" id="2.7.7.65" evidence="10"/>
<dbReference type="InterPro" id="IPR000014">
    <property type="entry name" value="PAS"/>
</dbReference>
<dbReference type="PROSITE" id="PS50112">
    <property type="entry name" value="PAS"/>
    <property type="match status" value="2"/>
</dbReference>
<feature type="domain" description="PAS" evidence="6">
    <location>
        <begin position="463"/>
        <end position="535"/>
    </location>
</feature>
<evidence type="ECO:0000313" key="11">
    <source>
        <dbReference type="Proteomes" id="UP001169027"/>
    </source>
</evidence>
<dbReference type="GO" id="GO:0052621">
    <property type="term" value="F:diguanylate cyclase activity"/>
    <property type="evidence" value="ECO:0007669"/>
    <property type="project" value="UniProtKB-EC"/>
</dbReference>
<dbReference type="CDD" id="cd01949">
    <property type="entry name" value="GGDEF"/>
    <property type="match status" value="1"/>
</dbReference>
<dbReference type="NCBIfam" id="TIGR00254">
    <property type="entry name" value="GGDEF"/>
    <property type="match status" value="1"/>
</dbReference>
<evidence type="ECO:0000259" key="7">
    <source>
        <dbReference type="PROSITE" id="PS50113"/>
    </source>
</evidence>
<dbReference type="InterPro" id="IPR003660">
    <property type="entry name" value="HAMP_dom"/>
</dbReference>
<dbReference type="InterPro" id="IPR033479">
    <property type="entry name" value="dCache_1"/>
</dbReference>
<reference evidence="10" key="1">
    <citation type="submission" date="2023-06" db="EMBL/GenBank/DDBJ databases">
        <authorList>
            <person name="Jiang Y."/>
            <person name="Liu Q."/>
        </authorList>
    </citation>
    <scope>NUCLEOTIDE SEQUENCE</scope>
    <source>
        <strain evidence="10">CGMCC 1.12090</strain>
    </source>
</reference>
<dbReference type="Pfam" id="PF02743">
    <property type="entry name" value="dCache_1"/>
    <property type="match status" value="1"/>
</dbReference>